<dbReference type="Proteomes" id="UP000094707">
    <property type="component" value="Chromosome I"/>
</dbReference>
<reference evidence="3 4" key="1">
    <citation type="submission" date="2016-08" db="EMBL/GenBank/DDBJ databases">
        <authorList>
            <person name="Seilhamer J.J."/>
        </authorList>
    </citation>
    <scope>NUCLEOTIDE SEQUENCE [LARGE SCALE GENOMIC DNA]</scope>
    <source>
        <strain evidence="3">Buetzberg</strain>
    </source>
</reference>
<dbReference type="InterPro" id="IPR004650">
    <property type="entry name" value="HisA/F-archaeal"/>
</dbReference>
<proteinExistence type="inferred from homology"/>
<dbReference type="GO" id="GO:0000162">
    <property type="term" value="P:L-tryptophan biosynthetic process"/>
    <property type="evidence" value="ECO:0007669"/>
    <property type="project" value="TreeGrafter"/>
</dbReference>
<evidence type="ECO:0000256" key="1">
    <source>
        <dbReference type="ARBA" id="ARBA00009667"/>
    </source>
</evidence>
<evidence type="ECO:0000256" key="2">
    <source>
        <dbReference type="RuleBase" id="RU003657"/>
    </source>
</evidence>
<dbReference type="InterPro" id="IPR011060">
    <property type="entry name" value="RibuloseP-bd_barrel"/>
</dbReference>
<dbReference type="Gene3D" id="3.20.20.70">
    <property type="entry name" value="Aldolase class I"/>
    <property type="match status" value="1"/>
</dbReference>
<dbReference type="CDD" id="cd04723">
    <property type="entry name" value="HisA_HisF"/>
    <property type="match status" value="1"/>
</dbReference>
<keyword evidence="2" id="KW-0368">Histidine biosynthesis</keyword>
<gene>
    <name evidence="3" type="ORF">MCBB_0480</name>
</gene>
<dbReference type="PANTHER" id="PTHR43090:SF2">
    <property type="entry name" value="1-(5-PHOSPHORIBOSYL)-5-[(5-PHOSPHORIBOSYLAMINO)METHYLIDENEAMINO] IMIDAZOLE-4-CARBOXAMIDE ISOMERASE"/>
    <property type="match status" value="1"/>
</dbReference>
<dbReference type="EMBL" id="LT607756">
    <property type="protein sequence ID" value="SCG85056.1"/>
    <property type="molecule type" value="Genomic_DNA"/>
</dbReference>
<evidence type="ECO:0000313" key="3">
    <source>
        <dbReference type="EMBL" id="SCG85056.1"/>
    </source>
</evidence>
<dbReference type="InterPro" id="IPR013785">
    <property type="entry name" value="Aldolase_TIM"/>
</dbReference>
<dbReference type="GO" id="GO:0000105">
    <property type="term" value="P:L-histidine biosynthetic process"/>
    <property type="evidence" value="ECO:0007669"/>
    <property type="project" value="UniProtKB-KW"/>
</dbReference>
<dbReference type="GO" id="GO:0003949">
    <property type="term" value="F:1-(5-phosphoribosyl)-5-[(5-phosphoribosylamino)methylideneamino]imidazole-4-carboxamide isomerase activity"/>
    <property type="evidence" value="ECO:0007669"/>
    <property type="project" value="InterPro"/>
</dbReference>
<dbReference type="KEGG" id="mcub:MCBB_0480"/>
<dbReference type="OrthoDB" id="146815at2157"/>
<keyword evidence="2" id="KW-0028">Amino-acid biosynthesis</keyword>
<protein>
    <submittedName>
        <fullName evidence="3">Uncharacterized protein</fullName>
    </submittedName>
</protein>
<dbReference type="PANTHER" id="PTHR43090">
    <property type="entry name" value="1-(5-PHOSPHORIBOSYL)-5-[(5-PHOSPHORIBOSYLAMINO)METHYLIDENEAMINO] IMIDAZOLE-4-CARBOXAMIDE ISOMERASE"/>
    <property type="match status" value="1"/>
</dbReference>
<organism evidence="3 4">
    <name type="scientific">Methanobacterium congolense</name>
    <dbReference type="NCBI Taxonomy" id="118062"/>
    <lineage>
        <taxon>Archaea</taxon>
        <taxon>Methanobacteriati</taxon>
        <taxon>Methanobacteriota</taxon>
        <taxon>Methanomada group</taxon>
        <taxon>Methanobacteria</taxon>
        <taxon>Methanobacteriales</taxon>
        <taxon>Methanobacteriaceae</taxon>
        <taxon>Methanobacterium</taxon>
    </lineage>
</organism>
<keyword evidence="4" id="KW-1185">Reference proteome</keyword>
<dbReference type="STRING" id="118062.MCBB_0480"/>
<dbReference type="SUPFAM" id="SSF51366">
    <property type="entry name" value="Ribulose-phoshate binding barrel"/>
    <property type="match status" value="1"/>
</dbReference>
<evidence type="ECO:0000313" key="4">
    <source>
        <dbReference type="Proteomes" id="UP000094707"/>
    </source>
</evidence>
<dbReference type="GO" id="GO:0005737">
    <property type="term" value="C:cytoplasm"/>
    <property type="evidence" value="ECO:0007669"/>
    <property type="project" value="TreeGrafter"/>
</dbReference>
<dbReference type="NCBIfam" id="TIGR00734">
    <property type="entry name" value="hisAF_rel"/>
    <property type="match status" value="1"/>
</dbReference>
<dbReference type="InterPro" id="IPR044524">
    <property type="entry name" value="Isoase_HisA-like"/>
</dbReference>
<name>A0A1D3L0I3_9EURY</name>
<dbReference type="AlphaFoldDB" id="A0A1D3L0I3"/>
<sequence length="227" mass="24950">MIIPVIDLKNGEAVSGKSGMRETYKPLKTIFSQSSDAVEIAKSLKAAGAKRMYIADLDSIEGEGSNLQIVKKVNEIIPVMLDAGANNVQRVEKFLKFADKVIIATETLKTLKSLDEIFKSFKRDELVLSIDIKNNELLARDMDTDLNTLVNKIKDLKPPEIILLDISRVGTESGVNNAIINKFEAFKSSIIMGGGILEENIEELSGKGVHKFLVGSALHSGRIRSMF</sequence>
<accession>A0A1D3L0I3</accession>
<dbReference type="InterPro" id="IPR006062">
    <property type="entry name" value="His_biosynth"/>
</dbReference>
<dbReference type="GeneID" id="30411340"/>
<dbReference type="Pfam" id="PF00977">
    <property type="entry name" value="His_biosynth"/>
    <property type="match status" value="1"/>
</dbReference>
<dbReference type="RefSeq" id="WP_071906223.1">
    <property type="nucleotide sequence ID" value="NZ_LT607756.1"/>
</dbReference>
<comment type="similarity">
    <text evidence="1 2">Belongs to the HisA/HisF family.</text>
</comment>